<dbReference type="Proteomes" id="UP000001551">
    <property type="component" value="Chromosome"/>
</dbReference>
<proteinExistence type="predicted"/>
<dbReference type="AlphaFoldDB" id="E6U465"/>
<name>E6U465_ETHHY</name>
<dbReference type="RefSeq" id="WP_013484926.1">
    <property type="nucleotide sequence ID" value="NC_014828.1"/>
</dbReference>
<dbReference type="STRING" id="663278.Ethha_1012"/>
<accession>E6U465</accession>
<evidence type="ECO:0000313" key="1">
    <source>
        <dbReference type="EMBL" id="ADU26565.1"/>
    </source>
</evidence>
<organism evidence="1 2">
    <name type="scientific">Ethanoligenens harbinense (strain DSM 18485 / JCM 12961 / CGMCC 1.5033 / YUAN-3)</name>
    <dbReference type="NCBI Taxonomy" id="663278"/>
    <lineage>
        <taxon>Bacteria</taxon>
        <taxon>Bacillati</taxon>
        <taxon>Bacillota</taxon>
        <taxon>Clostridia</taxon>
        <taxon>Eubacteriales</taxon>
        <taxon>Oscillospiraceae</taxon>
        <taxon>Ethanoligenens</taxon>
    </lineage>
</organism>
<keyword evidence="2" id="KW-1185">Reference proteome</keyword>
<dbReference type="EMBL" id="CP002400">
    <property type="protein sequence ID" value="ADU26565.1"/>
    <property type="molecule type" value="Genomic_DNA"/>
</dbReference>
<dbReference type="KEGG" id="eha:Ethha_1012"/>
<reference evidence="1 2" key="1">
    <citation type="submission" date="2010-12" db="EMBL/GenBank/DDBJ databases">
        <title>Complete sequence of Ethanoligenens harbinense YUAN-3.</title>
        <authorList>
            <person name="Lucas S."/>
            <person name="Copeland A."/>
            <person name="Lapidus A."/>
            <person name="Cheng J.-F."/>
            <person name="Bruce D."/>
            <person name="Goodwin L."/>
            <person name="Pitluck S."/>
            <person name="Chertkov O."/>
            <person name="Misra M."/>
            <person name="Detter J.C."/>
            <person name="Han C."/>
            <person name="Tapia R."/>
            <person name="Land M."/>
            <person name="Hauser L."/>
            <person name="Jeffries C."/>
            <person name="Kyrpides N."/>
            <person name="Ivanova N."/>
            <person name="Mikhailova N."/>
            <person name="Wang A."/>
            <person name="Mouttaki H."/>
            <person name="He Z."/>
            <person name="Zhou J."/>
            <person name="Hemme C.L."/>
            <person name="Woyke T."/>
        </authorList>
    </citation>
    <scope>NUCLEOTIDE SEQUENCE [LARGE SCALE GENOMIC DNA]</scope>
    <source>
        <strain evidence="2">DSM 18485 / JCM 12961 / CGMCC 1.5033 / YUAN-3</strain>
    </source>
</reference>
<sequence>MADYKEMYLTLFNKITDVLEELEGVQQMAEDMYINEKPAYLSTLANTANYEKSARK</sequence>
<gene>
    <name evidence="1" type="ordered locus">Ethha_1012</name>
</gene>
<evidence type="ECO:0000313" key="2">
    <source>
        <dbReference type="Proteomes" id="UP000001551"/>
    </source>
</evidence>
<protein>
    <submittedName>
        <fullName evidence="1">Uncharacterized protein</fullName>
    </submittedName>
</protein>
<dbReference type="HOGENOM" id="CLU_200339_1_0_9"/>